<evidence type="ECO:0000256" key="4">
    <source>
        <dbReference type="ARBA" id="ARBA00023136"/>
    </source>
</evidence>
<protein>
    <recommendedName>
        <fullName evidence="8">Tetraspanin</fullName>
    </recommendedName>
</protein>
<dbReference type="InterPro" id="IPR008952">
    <property type="entry name" value="Tetraspanin_EC2_sf"/>
</dbReference>
<dbReference type="EMBL" id="CABIJS010000719">
    <property type="protein sequence ID" value="VUZ57514.1"/>
    <property type="molecule type" value="Genomic_DNA"/>
</dbReference>
<evidence type="ECO:0000313" key="7">
    <source>
        <dbReference type="Proteomes" id="UP000321570"/>
    </source>
</evidence>
<keyword evidence="4 5" id="KW-0472">Membrane</keyword>
<feature type="transmembrane region" description="Helical" evidence="5">
    <location>
        <begin position="253"/>
        <end position="276"/>
    </location>
</feature>
<dbReference type="Gene3D" id="1.10.1450.10">
    <property type="entry name" value="Tetraspanin"/>
    <property type="match status" value="1"/>
</dbReference>
<sequence length="290" mass="32735">MKHYLKSSVLRLYIFFINLLLGLIGSVLLAITVVISLNKANTPETLGNYLFNAGSYVVLFCSTFLIVLPAWGSIALKRYSTSMLILYIIGTCILILTTFCGGISLLVFPNPLQTAVRTEMNNTLFRDYGKKGLITDAWNYMQSQLRCCAVDDNGWTAYRGSWWDLSVNAYFYNVSLLLSGTSLFYKRVPESCCLTLIDPLTGYPTGEFKSIEQCQSWQYGPPRFSAGAHNDAVYYRGCFSAIKSYLSRYSVPIGSLTFIASMLLIPVLVCAVLLMLRYRDIPKNKRRLYR</sequence>
<evidence type="ECO:0000256" key="1">
    <source>
        <dbReference type="ARBA" id="ARBA00004141"/>
    </source>
</evidence>
<evidence type="ECO:0000313" key="6">
    <source>
        <dbReference type="EMBL" id="VUZ57514.1"/>
    </source>
</evidence>
<evidence type="ECO:0000256" key="2">
    <source>
        <dbReference type="ARBA" id="ARBA00022692"/>
    </source>
</evidence>
<feature type="transmembrane region" description="Helical" evidence="5">
    <location>
        <begin position="84"/>
        <end position="108"/>
    </location>
</feature>
<dbReference type="AlphaFoldDB" id="A0A564ZFJ5"/>
<evidence type="ECO:0008006" key="8">
    <source>
        <dbReference type="Google" id="ProtNLM"/>
    </source>
</evidence>
<reference evidence="6 7" key="1">
    <citation type="submission" date="2019-07" db="EMBL/GenBank/DDBJ databases">
        <authorList>
            <person name="Jastrzebski P J."/>
            <person name="Paukszto L."/>
            <person name="Jastrzebski P J."/>
        </authorList>
    </citation>
    <scope>NUCLEOTIDE SEQUENCE [LARGE SCALE GENOMIC DNA]</scope>
    <source>
        <strain evidence="6 7">WMS-il1</strain>
    </source>
</reference>
<keyword evidence="7" id="KW-1185">Reference proteome</keyword>
<dbReference type="Proteomes" id="UP000321570">
    <property type="component" value="Unassembled WGS sequence"/>
</dbReference>
<proteinExistence type="predicted"/>
<keyword evidence="3 5" id="KW-1133">Transmembrane helix</keyword>
<feature type="transmembrane region" description="Helical" evidence="5">
    <location>
        <begin position="12"/>
        <end position="37"/>
    </location>
</feature>
<dbReference type="Pfam" id="PF00335">
    <property type="entry name" value="Tetraspanin"/>
    <property type="match status" value="1"/>
</dbReference>
<evidence type="ECO:0000256" key="5">
    <source>
        <dbReference type="SAM" id="Phobius"/>
    </source>
</evidence>
<accession>A0A564ZFJ5</accession>
<evidence type="ECO:0000256" key="3">
    <source>
        <dbReference type="ARBA" id="ARBA00022989"/>
    </source>
</evidence>
<dbReference type="PANTHER" id="PTHR19282">
    <property type="entry name" value="TETRASPANIN"/>
    <property type="match status" value="1"/>
</dbReference>
<dbReference type="InterPro" id="IPR018499">
    <property type="entry name" value="Tetraspanin/Peripherin"/>
</dbReference>
<feature type="transmembrane region" description="Helical" evidence="5">
    <location>
        <begin position="49"/>
        <end position="72"/>
    </location>
</feature>
<comment type="subcellular location">
    <subcellularLocation>
        <location evidence="1">Membrane</location>
        <topology evidence="1">Multi-pass membrane protein</topology>
    </subcellularLocation>
</comment>
<keyword evidence="2 5" id="KW-0812">Transmembrane</keyword>
<dbReference type="SUPFAM" id="SSF48652">
    <property type="entry name" value="Tetraspanin"/>
    <property type="match status" value="1"/>
</dbReference>
<dbReference type="PANTHER" id="PTHR19282:SF544">
    <property type="entry name" value="TETRASPANIN"/>
    <property type="match status" value="1"/>
</dbReference>
<gene>
    <name evidence="6" type="ORF">WMSIL1_LOCUS15130</name>
</gene>
<dbReference type="GO" id="GO:0005886">
    <property type="term" value="C:plasma membrane"/>
    <property type="evidence" value="ECO:0007669"/>
    <property type="project" value="TreeGrafter"/>
</dbReference>
<name>A0A564ZFJ5_HYMDI</name>
<organism evidence="6 7">
    <name type="scientific">Hymenolepis diminuta</name>
    <name type="common">Rat tapeworm</name>
    <dbReference type="NCBI Taxonomy" id="6216"/>
    <lineage>
        <taxon>Eukaryota</taxon>
        <taxon>Metazoa</taxon>
        <taxon>Spiralia</taxon>
        <taxon>Lophotrochozoa</taxon>
        <taxon>Platyhelminthes</taxon>
        <taxon>Cestoda</taxon>
        <taxon>Eucestoda</taxon>
        <taxon>Cyclophyllidea</taxon>
        <taxon>Hymenolepididae</taxon>
        <taxon>Hymenolepis</taxon>
    </lineage>
</organism>